<accession>A0AAV4NGC1</accession>
<comment type="caution">
    <text evidence="1">The sequence shown here is derived from an EMBL/GenBank/DDBJ whole genome shotgun (WGS) entry which is preliminary data.</text>
</comment>
<dbReference type="EMBL" id="BPLR01003376">
    <property type="protein sequence ID" value="GIX83857.1"/>
    <property type="molecule type" value="Genomic_DNA"/>
</dbReference>
<keyword evidence="2" id="KW-1185">Reference proteome</keyword>
<evidence type="ECO:0000313" key="1">
    <source>
        <dbReference type="EMBL" id="GIX83857.1"/>
    </source>
</evidence>
<dbReference type="AlphaFoldDB" id="A0AAV4NGC1"/>
<gene>
    <name evidence="1" type="ORF">CEXT_774061</name>
</gene>
<evidence type="ECO:0000313" key="2">
    <source>
        <dbReference type="Proteomes" id="UP001054945"/>
    </source>
</evidence>
<name>A0AAV4NGC1_CAEEX</name>
<dbReference type="Proteomes" id="UP001054945">
    <property type="component" value="Unassembled WGS sequence"/>
</dbReference>
<protein>
    <submittedName>
        <fullName evidence="1">Uncharacterized protein</fullName>
    </submittedName>
</protein>
<organism evidence="1 2">
    <name type="scientific">Caerostris extrusa</name>
    <name type="common">Bark spider</name>
    <name type="synonym">Caerostris bankana</name>
    <dbReference type="NCBI Taxonomy" id="172846"/>
    <lineage>
        <taxon>Eukaryota</taxon>
        <taxon>Metazoa</taxon>
        <taxon>Ecdysozoa</taxon>
        <taxon>Arthropoda</taxon>
        <taxon>Chelicerata</taxon>
        <taxon>Arachnida</taxon>
        <taxon>Araneae</taxon>
        <taxon>Araneomorphae</taxon>
        <taxon>Entelegynae</taxon>
        <taxon>Araneoidea</taxon>
        <taxon>Araneidae</taxon>
        <taxon>Caerostris</taxon>
    </lineage>
</organism>
<proteinExistence type="predicted"/>
<reference evidence="1 2" key="1">
    <citation type="submission" date="2021-06" db="EMBL/GenBank/DDBJ databases">
        <title>Caerostris extrusa draft genome.</title>
        <authorList>
            <person name="Kono N."/>
            <person name="Arakawa K."/>
        </authorList>
    </citation>
    <scope>NUCLEOTIDE SEQUENCE [LARGE SCALE GENOMIC DNA]</scope>
</reference>
<sequence length="133" mass="15387">MERLAPEVFGRKLKKKKKERNEEVPKPFIRVPRCDEVFHSNVGPPRFGTDIKRDGFWRICNILNRFSLRIQKDLIAYRYMKTISDLDIGVVGSGLLRSPRIKETPSVMTFGQFSISLLTTRSQQKDFPTNGLS</sequence>